<protein>
    <recommendedName>
        <fullName evidence="2">Fe2OG dioxygenase domain-containing protein</fullName>
    </recommendedName>
</protein>
<organism evidence="3 4">
    <name type="scientific">Desmophyllum pertusum</name>
    <dbReference type="NCBI Taxonomy" id="174260"/>
    <lineage>
        <taxon>Eukaryota</taxon>
        <taxon>Metazoa</taxon>
        <taxon>Cnidaria</taxon>
        <taxon>Anthozoa</taxon>
        <taxon>Hexacorallia</taxon>
        <taxon>Scleractinia</taxon>
        <taxon>Caryophylliina</taxon>
        <taxon>Caryophylliidae</taxon>
        <taxon>Desmophyllum</taxon>
    </lineage>
</organism>
<dbReference type="SUPFAM" id="SSF51197">
    <property type="entry name" value="Clavaminate synthase-like"/>
    <property type="match status" value="1"/>
</dbReference>
<dbReference type="InterPro" id="IPR050231">
    <property type="entry name" value="Iron_ascorbate_oxido_reductase"/>
</dbReference>
<dbReference type="Gene3D" id="2.60.120.330">
    <property type="entry name" value="B-lactam Antibiotic, Isopenicillin N Synthase, Chain"/>
    <property type="match status" value="2"/>
</dbReference>
<comment type="caution">
    <text evidence="3">The sequence shown here is derived from an EMBL/GenBank/DDBJ whole genome shotgun (WGS) entry which is preliminary data.</text>
</comment>
<dbReference type="InterPro" id="IPR005123">
    <property type="entry name" value="Oxoglu/Fe-dep_dioxygenase_dom"/>
</dbReference>
<gene>
    <name evidence="3" type="ORF">OS493_017103</name>
</gene>
<keyword evidence="1" id="KW-0408">Iron</keyword>
<keyword evidence="1" id="KW-0479">Metal-binding</keyword>
<comment type="similarity">
    <text evidence="1">Belongs to the iron/ascorbate-dependent oxidoreductase family.</text>
</comment>
<keyword evidence="1" id="KW-0560">Oxidoreductase</keyword>
<keyword evidence="4" id="KW-1185">Reference proteome</keyword>
<dbReference type="InterPro" id="IPR026992">
    <property type="entry name" value="DIOX_N"/>
</dbReference>
<dbReference type="InterPro" id="IPR044861">
    <property type="entry name" value="IPNS-like_FE2OG_OXY"/>
</dbReference>
<name>A0A9X0CEC7_9CNID</name>
<dbReference type="EMBL" id="MU827786">
    <property type="protein sequence ID" value="KAJ7333565.1"/>
    <property type="molecule type" value="Genomic_DNA"/>
</dbReference>
<dbReference type="InterPro" id="IPR027443">
    <property type="entry name" value="IPNS-like_sf"/>
</dbReference>
<evidence type="ECO:0000313" key="4">
    <source>
        <dbReference type="Proteomes" id="UP001163046"/>
    </source>
</evidence>
<dbReference type="AlphaFoldDB" id="A0A9X0CEC7"/>
<dbReference type="PROSITE" id="PS51471">
    <property type="entry name" value="FE2OG_OXY"/>
    <property type="match status" value="1"/>
</dbReference>
<dbReference type="Proteomes" id="UP001163046">
    <property type="component" value="Unassembled WGS sequence"/>
</dbReference>
<dbReference type="GO" id="GO:0016491">
    <property type="term" value="F:oxidoreductase activity"/>
    <property type="evidence" value="ECO:0007669"/>
    <property type="project" value="UniProtKB-KW"/>
</dbReference>
<dbReference type="OrthoDB" id="288590at2759"/>
<dbReference type="Pfam" id="PF14226">
    <property type="entry name" value="DIOX_N"/>
    <property type="match status" value="1"/>
</dbReference>
<evidence type="ECO:0000256" key="1">
    <source>
        <dbReference type="RuleBase" id="RU003682"/>
    </source>
</evidence>
<evidence type="ECO:0000259" key="2">
    <source>
        <dbReference type="PROSITE" id="PS51471"/>
    </source>
</evidence>
<dbReference type="GO" id="GO:0046872">
    <property type="term" value="F:metal ion binding"/>
    <property type="evidence" value="ECO:0007669"/>
    <property type="project" value="UniProtKB-KW"/>
</dbReference>
<feature type="domain" description="Fe2OG dioxygenase" evidence="2">
    <location>
        <begin position="104"/>
        <end position="237"/>
    </location>
</feature>
<dbReference type="PANTHER" id="PTHR47990">
    <property type="entry name" value="2-OXOGLUTARATE (2OG) AND FE(II)-DEPENDENT OXYGENASE SUPERFAMILY PROTEIN-RELATED"/>
    <property type="match status" value="1"/>
</dbReference>
<dbReference type="Pfam" id="PF03171">
    <property type="entry name" value="2OG-FeII_Oxy"/>
    <property type="match status" value="1"/>
</dbReference>
<proteinExistence type="inferred from homology"/>
<sequence>MAAATAKIPIVDFSAMNLEDALNENGQAVKIVAEQLYRAFSTIGFVYLQNHGIPQEMVDSVFETYDQFFNLSPDVKAKYGKKKITSQNITPQNGWDAVEMERTSPNRPGDLKESFDVESFDDGNFSWPNAELPHFKSTVSSFYQSMKDLALRVLTVMAIGLENVLFQDDIGGLEVRNVDGAFIRATPMKGTVIVNIADLMQRWTADKLKSTVHRVLIPEVELKHTVPRRSLVLFVDPDHETLIECVDGSNKYPPITSGEWKKRRLIETYNYK</sequence>
<evidence type="ECO:0000313" key="3">
    <source>
        <dbReference type="EMBL" id="KAJ7333565.1"/>
    </source>
</evidence>
<accession>A0A9X0CEC7</accession>
<reference evidence="3" key="1">
    <citation type="submission" date="2023-01" db="EMBL/GenBank/DDBJ databases">
        <title>Genome assembly of the deep-sea coral Lophelia pertusa.</title>
        <authorList>
            <person name="Herrera S."/>
            <person name="Cordes E."/>
        </authorList>
    </citation>
    <scope>NUCLEOTIDE SEQUENCE</scope>
    <source>
        <strain evidence="3">USNM1676648</strain>
        <tissue evidence="3">Polyp</tissue>
    </source>
</reference>